<dbReference type="EMBL" id="UYIG01000141">
    <property type="protein sequence ID" value="VDG29426.1"/>
    <property type="molecule type" value="Genomic_DNA"/>
</dbReference>
<evidence type="ECO:0000259" key="3">
    <source>
        <dbReference type="PROSITE" id="PS50977"/>
    </source>
</evidence>
<dbReference type="PROSITE" id="PS50977">
    <property type="entry name" value="HTH_TETR_2"/>
    <property type="match status" value="1"/>
</dbReference>
<dbReference type="InterPro" id="IPR036271">
    <property type="entry name" value="Tet_transcr_reg_TetR-rel_C_sf"/>
</dbReference>
<dbReference type="OrthoDB" id="881297at2"/>
<dbReference type="GO" id="GO:0003677">
    <property type="term" value="F:DNA binding"/>
    <property type="evidence" value="ECO:0007669"/>
    <property type="project" value="UniProtKB-UniRule"/>
</dbReference>
<feature type="DNA-binding region" description="H-T-H motif" evidence="2">
    <location>
        <begin position="24"/>
        <end position="43"/>
    </location>
</feature>
<dbReference type="InterPro" id="IPR001647">
    <property type="entry name" value="HTH_TetR"/>
</dbReference>
<dbReference type="SUPFAM" id="SSF48498">
    <property type="entry name" value="Tetracyclin repressor-like, C-terminal domain"/>
    <property type="match status" value="1"/>
</dbReference>
<gene>
    <name evidence="4" type="ORF">MUDAN_MDHGFNIF_00981</name>
</gene>
<dbReference type="InterPro" id="IPR009057">
    <property type="entry name" value="Homeodomain-like_sf"/>
</dbReference>
<protein>
    <recommendedName>
        <fullName evidence="3">HTH tetR-type domain-containing protein</fullName>
    </recommendedName>
</protein>
<dbReference type="RefSeq" id="WP_130845053.1">
    <property type="nucleotide sequence ID" value="NZ_BJDY01000004.1"/>
</dbReference>
<dbReference type="Proteomes" id="UP000289996">
    <property type="component" value="Unassembled WGS sequence"/>
</dbReference>
<name>A0A660E154_9LACO</name>
<proteinExistence type="predicted"/>
<dbReference type="Gene3D" id="1.10.357.10">
    <property type="entry name" value="Tetracycline Repressor, domain 2"/>
    <property type="match status" value="1"/>
</dbReference>
<organism evidence="4 5">
    <name type="scientific">Lactiplantibacillus mudanjiangensis</name>
    <dbReference type="NCBI Taxonomy" id="1296538"/>
    <lineage>
        <taxon>Bacteria</taxon>
        <taxon>Bacillati</taxon>
        <taxon>Bacillota</taxon>
        <taxon>Bacilli</taxon>
        <taxon>Lactobacillales</taxon>
        <taxon>Lactobacillaceae</taxon>
        <taxon>Lactiplantibacillus</taxon>
    </lineage>
</organism>
<keyword evidence="1 2" id="KW-0238">DNA-binding</keyword>
<sequence length="215" mass="24054">MIDKQQLVMNLNHVILIKGFQTLSMSKLAQAVNVSRATLYLSFKNKDELVQAVVQRHLDFFDKYPVPTTFVADEFLPAWLNALLLMGSTTTTFTTELQRAYPALAQRFATGYTQYFTALQAYLALAQTNGMVVTNLTPDYLIFQAKTLINGVLTQVENQSLTLDQAETYLVATLQFQLDAILAPDAQGSIKLDDLEPVKTNILSEFRATYALITI</sequence>
<dbReference type="Pfam" id="PF00440">
    <property type="entry name" value="TetR_N"/>
    <property type="match status" value="1"/>
</dbReference>
<reference evidence="4 5" key="1">
    <citation type="submission" date="2018-11" db="EMBL/GenBank/DDBJ databases">
        <authorList>
            <person name="Wuyts S."/>
        </authorList>
    </citation>
    <scope>NUCLEOTIDE SEQUENCE [LARGE SCALE GENOMIC DNA]</scope>
    <source>
        <strain evidence="4">Lactobacillus mudanjiangensis AMBF249</strain>
    </source>
</reference>
<evidence type="ECO:0000313" key="5">
    <source>
        <dbReference type="Proteomes" id="UP000289996"/>
    </source>
</evidence>
<evidence type="ECO:0000256" key="1">
    <source>
        <dbReference type="ARBA" id="ARBA00023125"/>
    </source>
</evidence>
<accession>A0A660E154</accession>
<dbReference type="SUPFAM" id="SSF46689">
    <property type="entry name" value="Homeodomain-like"/>
    <property type="match status" value="1"/>
</dbReference>
<evidence type="ECO:0000256" key="2">
    <source>
        <dbReference type="PROSITE-ProRule" id="PRU00335"/>
    </source>
</evidence>
<keyword evidence="5" id="KW-1185">Reference proteome</keyword>
<dbReference type="AlphaFoldDB" id="A0A660E154"/>
<feature type="domain" description="HTH tetR-type" evidence="3">
    <location>
        <begin position="1"/>
        <end position="61"/>
    </location>
</feature>
<evidence type="ECO:0000313" key="4">
    <source>
        <dbReference type="EMBL" id="VDG29426.1"/>
    </source>
</evidence>